<reference evidence="2" key="2">
    <citation type="journal article" date="2015" name="Fish Shellfish Immunol.">
        <title>Early steps in the European eel (Anguilla anguilla)-Vibrio vulnificus interaction in the gills: Role of the RtxA13 toxin.</title>
        <authorList>
            <person name="Callol A."/>
            <person name="Pajuelo D."/>
            <person name="Ebbesson L."/>
            <person name="Teles M."/>
            <person name="MacKenzie S."/>
            <person name="Amaro C."/>
        </authorList>
    </citation>
    <scope>NUCLEOTIDE SEQUENCE</scope>
</reference>
<accession>A0A0E9UXP0</accession>
<name>A0A0E9UXP0_ANGAN</name>
<feature type="transmembrane region" description="Helical" evidence="1">
    <location>
        <begin position="21"/>
        <end position="37"/>
    </location>
</feature>
<keyword evidence="1" id="KW-0472">Membrane</keyword>
<dbReference type="EMBL" id="GBXM01038061">
    <property type="protein sequence ID" value="JAH70516.1"/>
    <property type="molecule type" value="Transcribed_RNA"/>
</dbReference>
<protein>
    <submittedName>
        <fullName evidence="2">Uncharacterized protein</fullName>
    </submittedName>
</protein>
<dbReference type="AlphaFoldDB" id="A0A0E9UXP0"/>
<sequence>MNILMFTTSTEAGIINSIKKIVCNHFLTCYFFIIYYWDTLATFASWKNTKKILSGYKRASCFLV</sequence>
<reference evidence="2" key="1">
    <citation type="submission" date="2014-11" db="EMBL/GenBank/DDBJ databases">
        <authorList>
            <person name="Amaro Gonzalez C."/>
        </authorList>
    </citation>
    <scope>NUCLEOTIDE SEQUENCE</scope>
</reference>
<proteinExistence type="predicted"/>
<evidence type="ECO:0000313" key="2">
    <source>
        <dbReference type="EMBL" id="JAH70516.1"/>
    </source>
</evidence>
<organism evidence="2">
    <name type="scientific">Anguilla anguilla</name>
    <name type="common">European freshwater eel</name>
    <name type="synonym">Muraena anguilla</name>
    <dbReference type="NCBI Taxonomy" id="7936"/>
    <lineage>
        <taxon>Eukaryota</taxon>
        <taxon>Metazoa</taxon>
        <taxon>Chordata</taxon>
        <taxon>Craniata</taxon>
        <taxon>Vertebrata</taxon>
        <taxon>Euteleostomi</taxon>
        <taxon>Actinopterygii</taxon>
        <taxon>Neopterygii</taxon>
        <taxon>Teleostei</taxon>
        <taxon>Anguilliformes</taxon>
        <taxon>Anguillidae</taxon>
        <taxon>Anguilla</taxon>
    </lineage>
</organism>
<keyword evidence="1" id="KW-0812">Transmembrane</keyword>
<evidence type="ECO:0000256" key="1">
    <source>
        <dbReference type="SAM" id="Phobius"/>
    </source>
</evidence>
<keyword evidence="1" id="KW-1133">Transmembrane helix</keyword>